<sequence length="163" mass="17314">MKYGVKTFFQTRKKGRYQPELRFFSSIIYIIFIKNAMRILACICTIVLLAGSFISSPPSRTINTTGPGSVTLAGEKAVPPLSAPGKCTGSDPCRACSNCSACKHCKSGGSCGVCNDRGKTKSPSSPSIPQKKNSSQCQATTKKGSRCSRAAATGSSYCWQHGK</sequence>
<feature type="transmembrane region" description="Helical" evidence="1">
    <location>
        <begin position="21"/>
        <end position="54"/>
    </location>
</feature>
<keyword evidence="1" id="KW-1133">Transmembrane helix</keyword>
<evidence type="ECO:0000256" key="1">
    <source>
        <dbReference type="SAM" id="Phobius"/>
    </source>
</evidence>
<gene>
    <name evidence="2" type="ORF">SAMN04488132_1063</name>
</gene>
<keyword evidence="3" id="KW-1185">Reference proteome</keyword>
<reference evidence="2 3" key="1">
    <citation type="submission" date="2017-02" db="EMBL/GenBank/DDBJ databases">
        <authorList>
            <person name="Peterson S.W."/>
        </authorList>
    </citation>
    <scope>NUCLEOTIDE SEQUENCE [LARGE SCALE GENOMIC DNA]</scope>
    <source>
        <strain evidence="2 3">DSM 22335</strain>
    </source>
</reference>
<evidence type="ECO:0000313" key="3">
    <source>
        <dbReference type="Proteomes" id="UP000190888"/>
    </source>
</evidence>
<keyword evidence="1" id="KW-0812">Transmembrane</keyword>
<name>A0A1T4PGN8_9BACT</name>
<dbReference type="EMBL" id="FUWH01000006">
    <property type="protein sequence ID" value="SJZ90662.1"/>
    <property type="molecule type" value="Genomic_DNA"/>
</dbReference>
<keyword evidence="1" id="KW-0472">Membrane</keyword>
<dbReference type="STRING" id="413434.SAMN04488132_1063"/>
<organism evidence="2 3">
    <name type="scientific">Sediminibacterium ginsengisoli</name>
    <dbReference type="NCBI Taxonomy" id="413434"/>
    <lineage>
        <taxon>Bacteria</taxon>
        <taxon>Pseudomonadati</taxon>
        <taxon>Bacteroidota</taxon>
        <taxon>Chitinophagia</taxon>
        <taxon>Chitinophagales</taxon>
        <taxon>Chitinophagaceae</taxon>
        <taxon>Sediminibacterium</taxon>
    </lineage>
</organism>
<accession>A0A1T4PGN8</accession>
<dbReference type="AlphaFoldDB" id="A0A1T4PGN8"/>
<proteinExistence type="predicted"/>
<protein>
    <submittedName>
        <fullName evidence="2">Uncharacterized protein</fullName>
    </submittedName>
</protein>
<dbReference type="Proteomes" id="UP000190888">
    <property type="component" value="Unassembled WGS sequence"/>
</dbReference>
<evidence type="ECO:0000313" key="2">
    <source>
        <dbReference type="EMBL" id="SJZ90662.1"/>
    </source>
</evidence>